<accession>A0A242K0B0</accession>
<dbReference type="AlphaFoldDB" id="A0A242K0B0"/>
<sequence>MVKKKQKGYFKKPTQVLNEVEVKKVNRIYKSLLEEMKKRGRKNG</sequence>
<reference evidence="1 2" key="1">
    <citation type="submission" date="2017-05" db="EMBL/GenBank/DDBJ databases">
        <title>The Genome Sequence of Enterococcus sp. 10A9_DIV0425.</title>
        <authorList>
            <consortium name="The Broad Institute Genomics Platform"/>
            <consortium name="The Broad Institute Genomic Center for Infectious Diseases"/>
            <person name="Earl A."/>
            <person name="Manson A."/>
            <person name="Schwartman J."/>
            <person name="Gilmore M."/>
            <person name="Abouelleil A."/>
            <person name="Cao P."/>
            <person name="Chapman S."/>
            <person name="Cusick C."/>
            <person name="Shea T."/>
            <person name="Young S."/>
            <person name="Neafsey D."/>
            <person name="Nusbaum C."/>
            <person name="Birren B."/>
        </authorList>
    </citation>
    <scope>NUCLEOTIDE SEQUENCE [LARGE SCALE GENOMIC DNA]</scope>
    <source>
        <strain evidence="1 2">10A9_DIV0425</strain>
    </source>
</reference>
<evidence type="ECO:0000313" key="1">
    <source>
        <dbReference type="EMBL" id="OTP10393.1"/>
    </source>
</evidence>
<name>A0A242K0B0_9ENTE</name>
<organism evidence="1 2">
    <name type="scientific">Candidatus Enterococcus wittei</name>
    <dbReference type="NCBI Taxonomy" id="1987383"/>
    <lineage>
        <taxon>Bacteria</taxon>
        <taxon>Bacillati</taxon>
        <taxon>Bacillota</taxon>
        <taxon>Bacilli</taxon>
        <taxon>Lactobacillales</taxon>
        <taxon>Enterococcaceae</taxon>
        <taxon>Enterococcus</taxon>
    </lineage>
</organism>
<protein>
    <submittedName>
        <fullName evidence="1">Uncharacterized protein</fullName>
    </submittedName>
</protein>
<dbReference type="RefSeq" id="WP_256924551.1">
    <property type="nucleotide sequence ID" value="NZ_NGMO01000003.1"/>
</dbReference>
<comment type="caution">
    <text evidence="1">The sequence shown here is derived from an EMBL/GenBank/DDBJ whole genome shotgun (WGS) entry which is preliminary data.</text>
</comment>
<gene>
    <name evidence="1" type="ORF">A5844_002093</name>
</gene>
<proteinExistence type="predicted"/>
<dbReference type="STRING" id="1987383.A5844_002093"/>
<evidence type="ECO:0000313" key="2">
    <source>
        <dbReference type="Proteomes" id="UP000194933"/>
    </source>
</evidence>
<keyword evidence="2" id="KW-1185">Reference proteome</keyword>
<dbReference type="EMBL" id="NGMO01000003">
    <property type="protein sequence ID" value="OTP10393.1"/>
    <property type="molecule type" value="Genomic_DNA"/>
</dbReference>
<dbReference type="Proteomes" id="UP000194933">
    <property type="component" value="Unassembled WGS sequence"/>
</dbReference>